<dbReference type="GO" id="GO:0042742">
    <property type="term" value="P:defense response to bacterium"/>
    <property type="evidence" value="ECO:0007669"/>
    <property type="project" value="UniProtKB-KW"/>
</dbReference>
<comment type="subcellular location">
    <subcellularLocation>
        <location evidence="1">Secreted</location>
    </subcellularLocation>
</comment>
<dbReference type="AlphaFoldDB" id="A0A8U0TYR6"/>
<dbReference type="Proteomes" id="UP000808372">
    <property type="component" value="Chromosome 37"/>
</dbReference>
<dbReference type="PANTHER" id="PTHR16877:SF0">
    <property type="entry name" value="HEPCIDIN"/>
    <property type="match status" value="1"/>
</dbReference>
<protein>
    <submittedName>
        <fullName evidence="11">Hepcidin isoform X1</fullName>
    </submittedName>
</protein>
<keyword evidence="5" id="KW-0372">Hormone</keyword>
<feature type="chain" id="PRO_5035903708" evidence="9">
    <location>
        <begin position="25"/>
        <end position="91"/>
    </location>
</feature>
<feature type="signal peptide" evidence="9">
    <location>
        <begin position="1"/>
        <end position="24"/>
    </location>
</feature>
<gene>
    <name evidence="11" type="primary">LOC120031262</name>
</gene>
<keyword evidence="10" id="KW-1185">Reference proteome</keyword>
<keyword evidence="3" id="KW-0964">Secreted</keyword>
<dbReference type="GO" id="GO:0006879">
    <property type="term" value="P:intracellular iron ion homeostasis"/>
    <property type="evidence" value="ECO:0007669"/>
    <property type="project" value="InterPro"/>
</dbReference>
<keyword evidence="4" id="KW-0929">Antimicrobial</keyword>
<dbReference type="GO" id="GO:0005179">
    <property type="term" value="F:hormone activity"/>
    <property type="evidence" value="ECO:0007669"/>
    <property type="project" value="UniProtKB-KW"/>
</dbReference>
<evidence type="ECO:0000256" key="8">
    <source>
        <dbReference type="ARBA" id="ARBA00023157"/>
    </source>
</evidence>
<dbReference type="Pfam" id="PF06446">
    <property type="entry name" value="Hepcidin"/>
    <property type="match status" value="1"/>
</dbReference>
<dbReference type="PANTHER" id="PTHR16877">
    <property type="entry name" value="HEPCIDIN"/>
    <property type="match status" value="1"/>
</dbReference>
<reference evidence="11" key="1">
    <citation type="submission" date="2025-08" db="UniProtKB">
        <authorList>
            <consortium name="RefSeq"/>
        </authorList>
    </citation>
    <scope>IDENTIFICATION</scope>
    <source>
        <tissue evidence="11">White muscle</tissue>
    </source>
</reference>
<evidence type="ECO:0000256" key="6">
    <source>
        <dbReference type="ARBA" id="ARBA00022729"/>
    </source>
</evidence>
<evidence type="ECO:0000256" key="9">
    <source>
        <dbReference type="SAM" id="SignalP"/>
    </source>
</evidence>
<dbReference type="GO" id="GO:0005576">
    <property type="term" value="C:extracellular region"/>
    <property type="evidence" value="ECO:0007669"/>
    <property type="project" value="UniProtKB-SubCell"/>
</dbReference>
<accession>A0A8U0TYR6</accession>
<evidence type="ECO:0000313" key="11">
    <source>
        <dbReference type="RefSeq" id="XP_038832865.1"/>
    </source>
</evidence>
<evidence type="ECO:0000256" key="3">
    <source>
        <dbReference type="ARBA" id="ARBA00022525"/>
    </source>
</evidence>
<evidence type="ECO:0000256" key="5">
    <source>
        <dbReference type="ARBA" id="ARBA00022702"/>
    </source>
</evidence>
<dbReference type="GeneID" id="120031262"/>
<sequence>MKACSVAVAVVLVLACMFILESTAVPFSESLQVLTEEVGIIDSPVGEHQQPGGESMRLPEHFRFKRQSHLSLCRWCCNCCHNKGCGFCCKF</sequence>
<evidence type="ECO:0000256" key="4">
    <source>
        <dbReference type="ARBA" id="ARBA00022529"/>
    </source>
</evidence>
<keyword evidence="6 9" id="KW-0732">Signal</keyword>
<evidence type="ECO:0000313" key="10">
    <source>
        <dbReference type="Proteomes" id="UP000808372"/>
    </source>
</evidence>
<dbReference type="InterPro" id="IPR010500">
    <property type="entry name" value="Hepcidin"/>
</dbReference>
<dbReference type="OrthoDB" id="9428792at2759"/>
<evidence type="ECO:0000256" key="2">
    <source>
        <dbReference type="ARBA" id="ARBA00008022"/>
    </source>
</evidence>
<dbReference type="PROSITE" id="PS51257">
    <property type="entry name" value="PROKAR_LIPOPROTEIN"/>
    <property type="match status" value="1"/>
</dbReference>
<name>A0A8U0TYR6_SALNM</name>
<dbReference type="KEGG" id="snh:120031262"/>
<evidence type="ECO:0000256" key="1">
    <source>
        <dbReference type="ARBA" id="ARBA00004613"/>
    </source>
</evidence>
<keyword evidence="8" id="KW-1015">Disulfide bond</keyword>
<organism evidence="10 11">
    <name type="scientific">Salvelinus namaycush</name>
    <name type="common">Lake trout</name>
    <name type="synonym">Salmo namaycush</name>
    <dbReference type="NCBI Taxonomy" id="8040"/>
    <lineage>
        <taxon>Eukaryota</taxon>
        <taxon>Metazoa</taxon>
        <taxon>Chordata</taxon>
        <taxon>Craniata</taxon>
        <taxon>Vertebrata</taxon>
        <taxon>Euteleostomi</taxon>
        <taxon>Actinopterygii</taxon>
        <taxon>Neopterygii</taxon>
        <taxon>Teleostei</taxon>
        <taxon>Protacanthopterygii</taxon>
        <taxon>Salmoniformes</taxon>
        <taxon>Salmonidae</taxon>
        <taxon>Salmoninae</taxon>
        <taxon>Salvelinus</taxon>
    </lineage>
</organism>
<proteinExistence type="inferred from homology"/>
<keyword evidence="7" id="KW-0044">Antibiotic</keyword>
<dbReference type="RefSeq" id="XP_038832865.1">
    <property type="nucleotide sequence ID" value="XM_038976937.1"/>
</dbReference>
<comment type="similarity">
    <text evidence="2">Belongs to the hepcidin family.</text>
</comment>
<evidence type="ECO:0000256" key="7">
    <source>
        <dbReference type="ARBA" id="ARBA00023022"/>
    </source>
</evidence>